<feature type="region of interest" description="Disordered" evidence="5">
    <location>
        <begin position="278"/>
        <end position="318"/>
    </location>
</feature>
<evidence type="ECO:0000256" key="1">
    <source>
        <dbReference type="ARBA" id="ARBA00004370"/>
    </source>
</evidence>
<evidence type="ECO:0000256" key="3">
    <source>
        <dbReference type="ARBA" id="ARBA00023136"/>
    </source>
</evidence>
<dbReference type="SUPFAM" id="SSF48726">
    <property type="entry name" value="Immunoglobulin"/>
    <property type="match status" value="1"/>
</dbReference>
<organism evidence="8 9">
    <name type="scientific">Acanthochromis polyacanthus</name>
    <name type="common">spiny chromis</name>
    <dbReference type="NCBI Taxonomy" id="80966"/>
    <lineage>
        <taxon>Eukaryota</taxon>
        <taxon>Metazoa</taxon>
        <taxon>Chordata</taxon>
        <taxon>Craniata</taxon>
        <taxon>Vertebrata</taxon>
        <taxon>Euteleostomi</taxon>
        <taxon>Actinopterygii</taxon>
        <taxon>Neopterygii</taxon>
        <taxon>Teleostei</taxon>
        <taxon>Neoteleostei</taxon>
        <taxon>Acanthomorphata</taxon>
        <taxon>Ovalentaria</taxon>
        <taxon>Pomacentridae</taxon>
        <taxon>Acanthochromis</taxon>
    </lineage>
</organism>
<dbReference type="Proteomes" id="UP000257200">
    <property type="component" value="Unplaced"/>
</dbReference>
<dbReference type="PANTHER" id="PTHR12080:SF48">
    <property type="entry name" value="IMMUNOGLOBULIN SUBTYPE DOMAIN-CONTAINING PROTEIN"/>
    <property type="match status" value="1"/>
</dbReference>
<evidence type="ECO:0000259" key="7">
    <source>
        <dbReference type="PROSITE" id="PS50835"/>
    </source>
</evidence>
<evidence type="ECO:0000256" key="4">
    <source>
        <dbReference type="ARBA" id="ARBA00023180"/>
    </source>
</evidence>
<dbReference type="InParanoid" id="A0A3Q1HB99"/>
<feature type="transmembrane region" description="Helical" evidence="6">
    <location>
        <begin position="210"/>
        <end position="231"/>
    </location>
</feature>
<protein>
    <submittedName>
        <fullName evidence="8">Signaling lymphocytic activation molecule-like</fullName>
    </submittedName>
</protein>
<dbReference type="PROSITE" id="PS50835">
    <property type="entry name" value="IG_LIKE"/>
    <property type="match status" value="1"/>
</dbReference>
<dbReference type="Gene3D" id="2.60.40.10">
    <property type="entry name" value="Immunoglobulins"/>
    <property type="match status" value="2"/>
</dbReference>
<dbReference type="InterPro" id="IPR007110">
    <property type="entry name" value="Ig-like_dom"/>
</dbReference>
<comment type="subcellular location">
    <subcellularLocation>
        <location evidence="1">Membrane</location>
    </subcellularLocation>
</comment>
<dbReference type="InterPro" id="IPR036179">
    <property type="entry name" value="Ig-like_dom_sf"/>
</dbReference>
<dbReference type="GO" id="GO:0016020">
    <property type="term" value="C:membrane"/>
    <property type="evidence" value="ECO:0007669"/>
    <property type="project" value="UniProtKB-SubCell"/>
</dbReference>
<dbReference type="AlphaFoldDB" id="A0A3Q1HB99"/>
<reference evidence="8" key="2">
    <citation type="submission" date="2025-09" db="UniProtKB">
        <authorList>
            <consortium name="Ensembl"/>
        </authorList>
    </citation>
    <scope>IDENTIFICATION</scope>
</reference>
<reference evidence="8" key="1">
    <citation type="submission" date="2025-08" db="UniProtKB">
        <authorList>
            <consortium name="Ensembl"/>
        </authorList>
    </citation>
    <scope>IDENTIFICATION</scope>
</reference>
<evidence type="ECO:0000256" key="5">
    <source>
        <dbReference type="SAM" id="MobiDB-lite"/>
    </source>
</evidence>
<dbReference type="InterPro" id="IPR013783">
    <property type="entry name" value="Ig-like_fold"/>
</dbReference>
<sequence length="318" mass="35210">YVSDVEASRWKRVIHKKVGDTVELSSDLPTEGVTLAFWRYGGLTVADKDGDASNKHHFKDRLDFNLTSFSLTVRKLTLQDSGDFSFVSEVNYQQRETVVIPLQVHEPITQKPVVKKINSTHNALDKSCTILLECSTSSDSTVTYTWTVGSQTWTGPKLYHVFKEDDGNTAFTCTVSNSVSEESASSPFECNNDTSLPENPQDKEPSLVSLIIWLFVGILVILLLLALLHFIRSKGVRCNRPAQSENIHQDQSQQHVYSSLLHGDGSIYETVRGSEDVGTGDGCDYEPMRSCEDTATGGPPDDAASTPIQTKDLDKENE</sequence>
<feature type="domain" description="Ig-like" evidence="7">
    <location>
        <begin position="112"/>
        <end position="185"/>
    </location>
</feature>
<keyword evidence="9" id="KW-1185">Reference proteome</keyword>
<evidence type="ECO:0000256" key="2">
    <source>
        <dbReference type="ARBA" id="ARBA00022729"/>
    </source>
</evidence>
<dbReference type="Ensembl" id="ENSAPOT00000004766.1">
    <property type="protein sequence ID" value="ENSAPOP00000026025.1"/>
    <property type="gene ID" value="ENSAPOG00000009526.1"/>
</dbReference>
<keyword evidence="6" id="KW-1133">Transmembrane helix</keyword>
<keyword evidence="4" id="KW-0325">Glycoprotein</keyword>
<dbReference type="PANTHER" id="PTHR12080">
    <property type="entry name" value="SIGNALING LYMPHOCYTIC ACTIVATION MOLECULE"/>
    <property type="match status" value="1"/>
</dbReference>
<dbReference type="GeneTree" id="ENSGT00990000203774"/>
<keyword evidence="2" id="KW-0732">Signal</keyword>
<keyword evidence="3 6" id="KW-0472">Membrane</keyword>
<name>A0A3Q1HB99_9TELE</name>
<evidence type="ECO:0000256" key="6">
    <source>
        <dbReference type="SAM" id="Phobius"/>
    </source>
</evidence>
<proteinExistence type="predicted"/>
<accession>A0A3Q1HB99</accession>
<evidence type="ECO:0000313" key="9">
    <source>
        <dbReference type="Proteomes" id="UP000257200"/>
    </source>
</evidence>
<keyword evidence="6" id="KW-0812">Transmembrane</keyword>
<dbReference type="InterPro" id="IPR015631">
    <property type="entry name" value="CD2/SLAM_rcpt"/>
</dbReference>
<evidence type="ECO:0000313" key="8">
    <source>
        <dbReference type="Ensembl" id="ENSAPOP00000026025.1"/>
    </source>
</evidence>